<keyword evidence="1" id="KW-1185">Reference proteome</keyword>
<evidence type="ECO:0000313" key="1">
    <source>
        <dbReference type="Proteomes" id="UP000887566"/>
    </source>
</evidence>
<organism evidence="1 2">
    <name type="scientific">Plectus sambesii</name>
    <dbReference type="NCBI Taxonomy" id="2011161"/>
    <lineage>
        <taxon>Eukaryota</taxon>
        <taxon>Metazoa</taxon>
        <taxon>Ecdysozoa</taxon>
        <taxon>Nematoda</taxon>
        <taxon>Chromadorea</taxon>
        <taxon>Plectida</taxon>
        <taxon>Plectina</taxon>
        <taxon>Plectoidea</taxon>
        <taxon>Plectidae</taxon>
        <taxon>Plectus</taxon>
    </lineage>
</organism>
<name>A0A914VIC1_9BILA</name>
<reference evidence="2" key="1">
    <citation type="submission" date="2022-11" db="UniProtKB">
        <authorList>
            <consortium name="WormBaseParasite"/>
        </authorList>
    </citation>
    <scope>IDENTIFICATION</scope>
</reference>
<accession>A0A914VIC1</accession>
<proteinExistence type="predicted"/>
<sequence length="124" mass="14385">MAINTQGRVICMHKRLNGGVQADTTERHDDEERIEARRGVCRRFATTWRGRWRNRRRQCLTRRSGVEYRRALGQTSQQVPIQLPLAAIDAQPINRSLHSLQSPHLTRLSTVLFIPSNTNVPFVW</sequence>
<dbReference type="AlphaFoldDB" id="A0A914VIC1"/>
<protein>
    <submittedName>
        <fullName evidence="2">Uncharacterized protein</fullName>
    </submittedName>
</protein>
<dbReference type="Proteomes" id="UP000887566">
    <property type="component" value="Unplaced"/>
</dbReference>
<evidence type="ECO:0000313" key="2">
    <source>
        <dbReference type="WBParaSite" id="PSAMB.scaffold2064size45355.g16355.t1"/>
    </source>
</evidence>
<dbReference type="WBParaSite" id="PSAMB.scaffold2064size45355.g16355.t1">
    <property type="protein sequence ID" value="PSAMB.scaffold2064size45355.g16355.t1"/>
    <property type="gene ID" value="PSAMB.scaffold2064size45355.g16355"/>
</dbReference>